<accession>A0AAP9Y6A1</accession>
<evidence type="ECO:0000313" key="2">
    <source>
        <dbReference type="Proteomes" id="UP000594892"/>
    </source>
</evidence>
<dbReference type="AlphaFoldDB" id="A0AAP9Y6A1"/>
<gene>
    <name evidence="1" type="ORF">I6H06_23275</name>
</gene>
<dbReference type="RefSeq" id="WP_017432210.1">
    <property type="nucleotide sequence ID" value="NZ_CP052867.1"/>
</dbReference>
<organism evidence="1 2">
    <name type="scientific">Burkholderia glumae</name>
    <name type="common">Pseudomonas glumae</name>
    <dbReference type="NCBI Taxonomy" id="337"/>
    <lineage>
        <taxon>Bacteria</taxon>
        <taxon>Pseudomonadati</taxon>
        <taxon>Pseudomonadota</taxon>
        <taxon>Betaproteobacteria</taxon>
        <taxon>Burkholderiales</taxon>
        <taxon>Burkholderiaceae</taxon>
        <taxon>Burkholderia</taxon>
    </lineage>
</organism>
<reference evidence="1 2" key="1">
    <citation type="submission" date="2020-12" db="EMBL/GenBank/DDBJ databases">
        <title>FDA dAtabase for Regulatory Grade micrObial Sequences (FDA-ARGOS): Supporting development and validation of Infectious Disease Dx tests.</title>
        <authorList>
            <person name="Minogue T."/>
            <person name="Wolcott M."/>
            <person name="Wasieloski L."/>
            <person name="Aguilar W."/>
            <person name="Moore D."/>
            <person name="Jaissle J."/>
            <person name="Tallon L."/>
            <person name="Sadzewicz L."/>
            <person name="Zhao X."/>
            <person name="Boylan J."/>
            <person name="Ott S."/>
            <person name="Bowen H."/>
            <person name="Vavikolanu K."/>
            <person name="Mehta A."/>
            <person name="Aluvathingal J."/>
            <person name="Nadendla S."/>
            <person name="Yan Y."/>
            <person name="Sichtig H."/>
        </authorList>
    </citation>
    <scope>NUCLEOTIDE SEQUENCE [LARGE SCALE GENOMIC DNA]</scope>
    <source>
        <strain evidence="1 2">FDAARGOS_949</strain>
    </source>
</reference>
<dbReference type="Proteomes" id="UP000594892">
    <property type="component" value="Chromosome 2"/>
</dbReference>
<dbReference type="GeneID" id="45696416"/>
<sequence>MARKTTNFTATEGRDAGKRFLITEMSAARSEDWAARALFAVMGAGVQIPDEVLSMGMAGVAAIGIKSITKVPFEQAKPLLDEMMTCVQFAFGDGTAGGARALIDDDTEEVSTRLRLRKVVLDLHLEGFLGAAQSAQATGAAPTPGA</sequence>
<protein>
    <submittedName>
        <fullName evidence="1">Uncharacterized protein</fullName>
    </submittedName>
</protein>
<evidence type="ECO:0000313" key="1">
    <source>
        <dbReference type="EMBL" id="QPQ92025.1"/>
    </source>
</evidence>
<proteinExistence type="predicted"/>
<name>A0AAP9Y6A1_BURGL</name>
<dbReference type="EMBL" id="CP065601">
    <property type="protein sequence ID" value="QPQ92025.1"/>
    <property type="molecule type" value="Genomic_DNA"/>
</dbReference>